<feature type="binding site" evidence="8">
    <location>
        <position position="8"/>
    </location>
    <ligand>
        <name>Mg(2+)</name>
        <dbReference type="ChEBI" id="CHEBI:18420"/>
    </ligand>
</feature>
<keyword evidence="2 8" id="KW-0808">Transferase</keyword>
<organism evidence="10 11">
    <name type="scientific">Furfurilactobacillus curtus</name>
    <dbReference type="NCBI Taxonomy" id="1746200"/>
    <lineage>
        <taxon>Bacteria</taxon>
        <taxon>Bacillati</taxon>
        <taxon>Bacillota</taxon>
        <taxon>Bacilli</taxon>
        <taxon>Lactobacillales</taxon>
        <taxon>Lactobacillaceae</taxon>
        <taxon>Furfurilactobacillus</taxon>
    </lineage>
</organism>
<keyword evidence="7 8" id="KW-0275">Fatty acid biosynthesis</keyword>
<dbReference type="InterPro" id="IPR037143">
    <property type="entry name" value="4-PPantetheinyl_Trfase_dom_sf"/>
</dbReference>
<protein>
    <recommendedName>
        <fullName evidence="8">Holo-[acyl-carrier-protein] synthase</fullName>
        <shortName evidence="8">Holo-ACP synthase</shortName>
        <ecNumber evidence="8">2.7.8.7</ecNumber>
    </recommendedName>
    <alternativeName>
        <fullName evidence="8">4'-phosphopantetheinyl transferase AcpS</fullName>
    </alternativeName>
</protein>
<evidence type="ECO:0000256" key="2">
    <source>
        <dbReference type="ARBA" id="ARBA00022679"/>
    </source>
</evidence>
<dbReference type="InterPro" id="IPR004568">
    <property type="entry name" value="Ppantetheine-prot_Trfase_dom"/>
</dbReference>
<dbReference type="HAMAP" id="MF_00101">
    <property type="entry name" value="AcpS"/>
    <property type="match status" value="1"/>
</dbReference>
<dbReference type="EMBL" id="BQXO01000002">
    <property type="protein sequence ID" value="GKT05828.1"/>
    <property type="molecule type" value="Genomic_DNA"/>
</dbReference>
<comment type="cofactor">
    <cofactor evidence="8">
        <name>Mg(2+)</name>
        <dbReference type="ChEBI" id="CHEBI:18420"/>
    </cofactor>
</comment>
<name>A0ABQ5JTF2_9LACO</name>
<dbReference type="SUPFAM" id="SSF56214">
    <property type="entry name" value="4'-phosphopantetheinyl transferase"/>
    <property type="match status" value="1"/>
</dbReference>
<evidence type="ECO:0000256" key="1">
    <source>
        <dbReference type="ARBA" id="ARBA00022516"/>
    </source>
</evidence>
<dbReference type="EC" id="2.7.8.7" evidence="8"/>
<dbReference type="NCBIfam" id="TIGR00516">
    <property type="entry name" value="acpS"/>
    <property type="match status" value="1"/>
</dbReference>
<evidence type="ECO:0000256" key="5">
    <source>
        <dbReference type="ARBA" id="ARBA00022842"/>
    </source>
</evidence>
<evidence type="ECO:0000313" key="10">
    <source>
        <dbReference type="EMBL" id="GKT05828.1"/>
    </source>
</evidence>
<dbReference type="RefSeq" id="WP_407883393.1">
    <property type="nucleotide sequence ID" value="NZ_BQXO01000002.1"/>
</dbReference>
<feature type="domain" description="4'-phosphopantetheinyl transferase" evidence="9">
    <location>
        <begin position="5"/>
        <end position="105"/>
    </location>
</feature>
<evidence type="ECO:0000259" key="9">
    <source>
        <dbReference type="Pfam" id="PF01648"/>
    </source>
</evidence>
<comment type="function">
    <text evidence="8">Transfers the 4'-phosphopantetheine moiety from coenzyme A to a Ser of acyl-carrier-protein.</text>
</comment>
<comment type="similarity">
    <text evidence="8">Belongs to the P-Pant transferase superfamily. AcpS family.</text>
</comment>
<dbReference type="Pfam" id="PF01648">
    <property type="entry name" value="ACPS"/>
    <property type="match status" value="1"/>
</dbReference>
<keyword evidence="4 8" id="KW-0276">Fatty acid metabolism</keyword>
<keyword evidence="11" id="KW-1185">Reference proteome</keyword>
<comment type="catalytic activity">
    <reaction evidence="8">
        <text>apo-[ACP] + CoA = holo-[ACP] + adenosine 3',5'-bisphosphate + H(+)</text>
        <dbReference type="Rhea" id="RHEA:12068"/>
        <dbReference type="Rhea" id="RHEA-COMP:9685"/>
        <dbReference type="Rhea" id="RHEA-COMP:9690"/>
        <dbReference type="ChEBI" id="CHEBI:15378"/>
        <dbReference type="ChEBI" id="CHEBI:29999"/>
        <dbReference type="ChEBI" id="CHEBI:57287"/>
        <dbReference type="ChEBI" id="CHEBI:58343"/>
        <dbReference type="ChEBI" id="CHEBI:64479"/>
        <dbReference type="EC" id="2.7.8.7"/>
    </reaction>
</comment>
<accession>A0ABQ5JTF2</accession>
<gene>
    <name evidence="8 10" type="primary">acpS</name>
    <name evidence="10" type="ORF">JCM31185_11160</name>
</gene>
<evidence type="ECO:0000256" key="3">
    <source>
        <dbReference type="ARBA" id="ARBA00022723"/>
    </source>
</evidence>
<dbReference type="InterPro" id="IPR002582">
    <property type="entry name" value="ACPS"/>
</dbReference>
<feature type="binding site" evidence="8">
    <location>
        <position position="58"/>
    </location>
    <ligand>
        <name>Mg(2+)</name>
        <dbReference type="ChEBI" id="CHEBI:18420"/>
    </ligand>
</feature>
<keyword evidence="5 8" id="KW-0460">Magnesium</keyword>
<dbReference type="Proteomes" id="UP001628078">
    <property type="component" value="Unassembled WGS sequence"/>
</dbReference>
<keyword evidence="3 8" id="KW-0479">Metal-binding</keyword>
<evidence type="ECO:0000313" key="11">
    <source>
        <dbReference type="Proteomes" id="UP001628078"/>
    </source>
</evidence>
<evidence type="ECO:0000256" key="7">
    <source>
        <dbReference type="ARBA" id="ARBA00023160"/>
    </source>
</evidence>
<comment type="subcellular location">
    <subcellularLocation>
        <location evidence="8">Cytoplasm</location>
    </subcellularLocation>
</comment>
<reference evidence="10 11" key="1">
    <citation type="submission" date="2022-03" db="EMBL/GenBank/DDBJ databases">
        <title>Draft genome sequence of Furfurilactobacillus curtus JCM 31185.</title>
        <authorList>
            <person name="Suzuki S."/>
            <person name="Endo A."/>
            <person name="Kajikawa A."/>
        </authorList>
    </citation>
    <scope>NUCLEOTIDE SEQUENCE [LARGE SCALE GENOMIC DNA]</scope>
    <source>
        <strain evidence="10 11">JCM 31185</strain>
    </source>
</reference>
<keyword evidence="1 8" id="KW-0444">Lipid biosynthesis</keyword>
<evidence type="ECO:0000256" key="4">
    <source>
        <dbReference type="ARBA" id="ARBA00022832"/>
    </source>
</evidence>
<dbReference type="NCBIfam" id="TIGR00556">
    <property type="entry name" value="pantethn_trn"/>
    <property type="match status" value="1"/>
</dbReference>
<keyword evidence="8" id="KW-0963">Cytoplasm</keyword>
<sequence>MIFGTGIDLTDIERVADLNQRFPKFAAKVLTADEQLAMATLKGQRKLEFLAGRFSAKEAYSKALGTGLGHAVGFQDLEILDDKLGKPMLTMHPFNGPAHISISHTATQVMTQVILEQPEIH</sequence>
<comment type="caution">
    <text evidence="10">The sequence shown here is derived from an EMBL/GenBank/DDBJ whole genome shotgun (WGS) entry which is preliminary data.</text>
</comment>
<evidence type="ECO:0000256" key="6">
    <source>
        <dbReference type="ARBA" id="ARBA00023098"/>
    </source>
</evidence>
<keyword evidence="6 8" id="KW-0443">Lipid metabolism</keyword>
<dbReference type="InterPro" id="IPR008278">
    <property type="entry name" value="4-PPantetheinyl_Trfase_dom"/>
</dbReference>
<dbReference type="Gene3D" id="3.90.470.20">
    <property type="entry name" value="4'-phosphopantetheinyl transferase domain"/>
    <property type="match status" value="1"/>
</dbReference>
<evidence type="ECO:0000256" key="8">
    <source>
        <dbReference type="HAMAP-Rule" id="MF_00101"/>
    </source>
</evidence>
<proteinExistence type="inferred from homology"/>